<keyword evidence="7 13" id="KW-0028">Amino-acid biosynthesis</keyword>
<evidence type="ECO:0000256" key="12">
    <source>
        <dbReference type="ARBA" id="ARBA00048372"/>
    </source>
</evidence>
<keyword evidence="10 13" id="KW-0496">Mitochondrion</keyword>
<dbReference type="GO" id="GO:0006526">
    <property type="term" value="P:L-arginine biosynthetic process"/>
    <property type="evidence" value="ECO:0007669"/>
    <property type="project" value="UniProtKB-UniPathway"/>
</dbReference>
<dbReference type="Proteomes" id="UP000000707">
    <property type="component" value="Unassembled WGS sequence"/>
</dbReference>
<comment type="catalytic activity">
    <reaction evidence="12 13">
        <text>L-glutamate + acetyl-CoA = N-acetyl-L-glutamate + CoA + H(+)</text>
        <dbReference type="Rhea" id="RHEA:24292"/>
        <dbReference type="ChEBI" id="CHEBI:15378"/>
        <dbReference type="ChEBI" id="CHEBI:29985"/>
        <dbReference type="ChEBI" id="CHEBI:44337"/>
        <dbReference type="ChEBI" id="CHEBI:57287"/>
        <dbReference type="ChEBI" id="CHEBI:57288"/>
        <dbReference type="EC" id="2.3.1.1"/>
    </reaction>
</comment>
<accession>G3B5L1</accession>
<dbReference type="EMBL" id="GL996524">
    <property type="protein sequence ID" value="EGV63709.1"/>
    <property type="molecule type" value="Genomic_DNA"/>
</dbReference>
<comment type="similarity">
    <text evidence="4 13">Belongs to the acetyltransferase family.</text>
</comment>
<organism evidence="16">
    <name type="scientific">Candida tenuis (strain ATCC 10573 / BCRC 21748 / CBS 615 / JCM 9827 / NBRC 10315 / NRRL Y-1498 / VKM Y-70)</name>
    <name type="common">Yeast</name>
    <name type="synonym">Yamadazyma tenuis</name>
    <dbReference type="NCBI Taxonomy" id="590646"/>
    <lineage>
        <taxon>Eukaryota</taxon>
        <taxon>Fungi</taxon>
        <taxon>Dikarya</taxon>
        <taxon>Ascomycota</taxon>
        <taxon>Saccharomycotina</taxon>
        <taxon>Pichiomycetes</taxon>
        <taxon>Debaryomycetaceae</taxon>
        <taxon>Yamadazyma</taxon>
    </lineage>
</organism>
<dbReference type="PROSITE" id="PS51731">
    <property type="entry name" value="GNAT_NAGS"/>
    <property type="match status" value="1"/>
</dbReference>
<dbReference type="PIRSF" id="PIRSF007892">
    <property type="entry name" value="NAGS_fungal"/>
    <property type="match status" value="1"/>
</dbReference>
<feature type="domain" description="N-acetyltransferase" evidence="14">
    <location>
        <begin position="383"/>
        <end position="540"/>
    </location>
</feature>
<proteinExistence type="inferred from homology"/>
<keyword evidence="9" id="KW-0809">Transit peptide</keyword>
<dbReference type="GO" id="GO:0006592">
    <property type="term" value="P:ornithine biosynthetic process"/>
    <property type="evidence" value="ECO:0007669"/>
    <property type="project" value="TreeGrafter"/>
</dbReference>
<reference evidence="15 16" key="1">
    <citation type="journal article" date="2011" name="Proc. Natl. Acad. Sci. U.S.A.">
        <title>Comparative genomics of xylose-fermenting fungi for enhanced biofuel production.</title>
        <authorList>
            <person name="Wohlbach D.J."/>
            <person name="Kuo A."/>
            <person name="Sato T.K."/>
            <person name="Potts K.M."/>
            <person name="Salamov A.A."/>
            <person name="LaButti K.M."/>
            <person name="Sun H."/>
            <person name="Clum A."/>
            <person name="Pangilinan J.L."/>
            <person name="Lindquist E.A."/>
            <person name="Lucas S."/>
            <person name="Lapidus A."/>
            <person name="Jin M."/>
            <person name="Gunawan C."/>
            <person name="Balan V."/>
            <person name="Dale B.E."/>
            <person name="Jeffries T.W."/>
            <person name="Zinkel R."/>
            <person name="Barry K.W."/>
            <person name="Grigoriev I.V."/>
            <person name="Gasch A.P."/>
        </authorList>
    </citation>
    <scope>NUCLEOTIDE SEQUENCE [LARGE SCALE GENOMIC DNA]</scope>
    <source>
        <strain evidence="15">ATCC 10573</strain>
        <strain evidence="16">ATCC 10573 / BCRC 21748 / CBS 615 / JCM 9827 / NBRC 10315 / NRRL Y-1498 / VKM Y-70</strain>
    </source>
</reference>
<sequence>MSKPSLTRQLTSNLVLHESSTNSKRNLILSILRSTTTKRETKNYLNKYRNQFRYNDSSAPDKDMQRSIFINRFLQQKNPFTNIYDEEEKKLQKIPLRIAIFKLKFSNVDPQNWAGIQETFKRLINLGASPIIVMDHDDELINDFKLNEFALINQGNRLLNSLKEINPRLIRTLFYRSEKGEMKINSLEQILIPMYQGFVPIIQPIVFDSLSSNQQFLKSDELLLSLCKSVLSANQDDMLSIEKVVFVDKHGGIPSIERNQTSHVFINLSQEYSDIISELYIGFLEPSLRDLHIENLKSIDKLLTAIHDITGNDETTGIITTPGIISINNDQLNPIIYNVLTDRPIISSSLPSSFKRTPQLSTSILKKGIDVEVLEPRNYPKEFTLENLINDNLVDKGKFFHLIEDSFGKPLDIDAYIKRINKTITTIIIVGDYDGGAVITNETSDGKTVPYLDKFAVAKKNQGLPGLADIIFKLIVQSNPDELIWRSRKNNPINKWYFERCVGSAAKAGSKWKLFYTGDIFNKSVQLKKKRDSININEKMKTYSSICESIPPSFTEPTK</sequence>
<dbReference type="EMBL" id="GL996524">
    <property type="protein sequence ID" value="EGV63710.1"/>
    <property type="molecule type" value="Genomic_DNA"/>
</dbReference>
<evidence type="ECO:0000256" key="11">
    <source>
        <dbReference type="ARBA" id="ARBA00023315"/>
    </source>
</evidence>
<dbReference type="PANTHER" id="PTHR23342:SF4">
    <property type="entry name" value="AMINO-ACID ACETYLTRANSFERASE, MITOCHONDRIAL"/>
    <property type="match status" value="1"/>
</dbReference>
<protein>
    <recommendedName>
        <fullName evidence="6 13">Amino-acid acetyltransferase, mitochondrial</fullName>
        <ecNumber evidence="5 13">2.3.1.1</ecNumber>
    </recommendedName>
    <alternativeName>
        <fullName evidence="13">Glutamate N-acetyltransferase</fullName>
    </alternativeName>
    <alternativeName>
        <fullName evidence="13">N-acetylglutamate synthase</fullName>
    </alternativeName>
</protein>
<dbReference type="OrthoDB" id="5585968at2759"/>
<comment type="subcellular location">
    <subcellularLocation>
        <location evidence="2 13">Mitochondrion</location>
    </subcellularLocation>
</comment>
<evidence type="ECO:0000313" key="16">
    <source>
        <dbReference type="Proteomes" id="UP000000707"/>
    </source>
</evidence>
<dbReference type="EC" id="2.3.1.1" evidence="5 13"/>
<evidence type="ECO:0000256" key="9">
    <source>
        <dbReference type="ARBA" id="ARBA00022946"/>
    </source>
</evidence>
<gene>
    <name evidence="15" type="ORF">CANTEDRAFT_123255</name>
</gene>
<keyword evidence="8 13" id="KW-0808">Transferase</keyword>
<evidence type="ECO:0000256" key="7">
    <source>
        <dbReference type="ARBA" id="ARBA00022605"/>
    </source>
</evidence>
<evidence type="ECO:0000256" key="5">
    <source>
        <dbReference type="ARBA" id="ARBA00012697"/>
    </source>
</evidence>
<evidence type="ECO:0000313" key="15">
    <source>
        <dbReference type="EMBL" id="EGV63710.1"/>
    </source>
</evidence>
<evidence type="ECO:0000256" key="4">
    <source>
        <dbReference type="ARBA" id="ARBA00008694"/>
    </source>
</evidence>
<evidence type="ECO:0000256" key="10">
    <source>
        <dbReference type="ARBA" id="ARBA00023128"/>
    </source>
</evidence>
<evidence type="ECO:0000256" key="13">
    <source>
        <dbReference type="PIRNR" id="PIRNR007892"/>
    </source>
</evidence>
<comment type="pathway">
    <text evidence="3 13">Amino-acid biosynthesis; L-arginine biosynthesis; N(2)-acetyl-L-ornithine from L-glutamate: step 1/4.</text>
</comment>
<dbReference type="Pfam" id="PF04768">
    <property type="entry name" value="NAT"/>
    <property type="match status" value="1"/>
</dbReference>
<keyword evidence="11 13" id="KW-0012">Acyltransferase</keyword>
<dbReference type="Gene3D" id="3.40.630.30">
    <property type="match status" value="1"/>
</dbReference>
<dbReference type="KEGG" id="cten:18248948"/>
<dbReference type="InterPro" id="IPR006855">
    <property type="entry name" value="Vertebrate-like_GNAT_dom"/>
</dbReference>
<dbReference type="UniPathway" id="UPA00068">
    <property type="reaction ID" value="UER00106"/>
</dbReference>
<dbReference type="AlphaFoldDB" id="G3B5L1"/>
<evidence type="ECO:0000256" key="6">
    <source>
        <dbReference type="ARBA" id="ARBA00018802"/>
    </source>
</evidence>
<dbReference type="PANTHER" id="PTHR23342">
    <property type="entry name" value="N-ACETYLGLUTAMATE SYNTHASE"/>
    <property type="match status" value="1"/>
</dbReference>
<dbReference type="HOGENOM" id="CLU_013088_0_0_1"/>
<evidence type="ECO:0000256" key="3">
    <source>
        <dbReference type="ARBA" id="ARBA00004925"/>
    </source>
</evidence>
<comment type="function">
    <text evidence="1 13">N-acetylglutamate synthase involved in arginine biosynthesis.</text>
</comment>
<name>G3B5L1_CANTC</name>
<evidence type="ECO:0000259" key="14">
    <source>
        <dbReference type="PROSITE" id="PS51731"/>
    </source>
</evidence>
<dbReference type="GeneID" id="18248948"/>
<dbReference type="GO" id="GO:0004042">
    <property type="term" value="F:L-glutamate N-acetyltransferase activity"/>
    <property type="evidence" value="ECO:0007669"/>
    <property type="project" value="InterPro"/>
</dbReference>
<keyword evidence="16" id="KW-1185">Reference proteome</keyword>
<evidence type="ECO:0000256" key="1">
    <source>
        <dbReference type="ARBA" id="ARBA00002294"/>
    </source>
</evidence>
<dbReference type="GO" id="GO:0005759">
    <property type="term" value="C:mitochondrial matrix"/>
    <property type="evidence" value="ECO:0007669"/>
    <property type="project" value="TreeGrafter"/>
</dbReference>
<dbReference type="eggNOG" id="KOG2436">
    <property type="taxonomic scope" value="Eukaryota"/>
</dbReference>
<evidence type="ECO:0000256" key="2">
    <source>
        <dbReference type="ARBA" id="ARBA00004173"/>
    </source>
</evidence>
<dbReference type="InterPro" id="IPR011190">
    <property type="entry name" value="GlcNAc_Synth_fun"/>
</dbReference>
<evidence type="ECO:0000256" key="8">
    <source>
        <dbReference type="ARBA" id="ARBA00022679"/>
    </source>
</evidence>
<dbReference type="STRING" id="590646.G3B5L1"/>